<proteinExistence type="predicted"/>
<dbReference type="AlphaFoldDB" id="A0ABD5VK48"/>
<evidence type="ECO:0000259" key="1">
    <source>
        <dbReference type="Pfam" id="PF25227"/>
    </source>
</evidence>
<keyword evidence="3" id="KW-1185">Reference proteome</keyword>
<organism evidence="2 3">
    <name type="scientific">Halorubellus litoreus</name>
    <dbReference type="NCBI Taxonomy" id="755308"/>
    <lineage>
        <taxon>Archaea</taxon>
        <taxon>Methanobacteriati</taxon>
        <taxon>Methanobacteriota</taxon>
        <taxon>Stenosarchaea group</taxon>
        <taxon>Halobacteria</taxon>
        <taxon>Halobacteriales</taxon>
        <taxon>Halorubellaceae</taxon>
        <taxon>Halorubellus</taxon>
    </lineage>
</organism>
<dbReference type="Pfam" id="PF25227">
    <property type="entry name" value="DUF7845"/>
    <property type="match status" value="1"/>
</dbReference>
<accession>A0ABD5VK48</accession>
<sequence length="148" mass="16671">MQLIETAPHEFAAHFLFEKRGLEPFFACDRRVKDGGGSQNATFERDDETWEATLSYRDSGLKHPGRQLPSGTEFWLDEMREFELTIASDDDPVGEQSVYKTPFLRVAGVHPLRPSSIAARLTTRRENSGSRLKMGVKLLTSIGENSIL</sequence>
<dbReference type="InterPro" id="IPR057167">
    <property type="entry name" value="DUF7845"/>
</dbReference>
<evidence type="ECO:0000313" key="3">
    <source>
        <dbReference type="Proteomes" id="UP001596395"/>
    </source>
</evidence>
<gene>
    <name evidence="2" type="ORF">ACFQGB_14505</name>
</gene>
<dbReference type="Proteomes" id="UP001596395">
    <property type="component" value="Unassembled WGS sequence"/>
</dbReference>
<name>A0ABD5VK48_9EURY</name>
<comment type="caution">
    <text evidence="2">The sequence shown here is derived from an EMBL/GenBank/DDBJ whole genome shotgun (WGS) entry which is preliminary data.</text>
</comment>
<dbReference type="EMBL" id="JBHSXN010000002">
    <property type="protein sequence ID" value="MFC6954078.1"/>
    <property type="molecule type" value="Genomic_DNA"/>
</dbReference>
<dbReference type="RefSeq" id="WP_336351020.1">
    <property type="nucleotide sequence ID" value="NZ_JAZAQL010000002.1"/>
</dbReference>
<feature type="domain" description="DUF7845" evidence="1">
    <location>
        <begin position="4"/>
        <end position="99"/>
    </location>
</feature>
<reference evidence="2 3" key="1">
    <citation type="journal article" date="2019" name="Int. J. Syst. Evol. Microbiol.">
        <title>The Global Catalogue of Microorganisms (GCM) 10K type strain sequencing project: providing services to taxonomists for standard genome sequencing and annotation.</title>
        <authorList>
            <consortium name="The Broad Institute Genomics Platform"/>
            <consortium name="The Broad Institute Genome Sequencing Center for Infectious Disease"/>
            <person name="Wu L."/>
            <person name="Ma J."/>
        </authorList>
    </citation>
    <scope>NUCLEOTIDE SEQUENCE [LARGE SCALE GENOMIC DNA]</scope>
    <source>
        <strain evidence="2 3">GX26</strain>
    </source>
</reference>
<protein>
    <recommendedName>
        <fullName evidence="1">DUF7845 domain-containing protein</fullName>
    </recommendedName>
</protein>
<evidence type="ECO:0000313" key="2">
    <source>
        <dbReference type="EMBL" id="MFC6954078.1"/>
    </source>
</evidence>